<evidence type="ECO:0000256" key="1">
    <source>
        <dbReference type="ARBA" id="ARBA00022475"/>
    </source>
</evidence>
<proteinExistence type="predicted"/>
<dbReference type="RefSeq" id="WP_118372332.1">
    <property type="nucleotide sequence ID" value="NZ_QROF01000013.1"/>
</dbReference>
<dbReference type="Pfam" id="PF07429">
    <property type="entry name" value="Glyco_transf_56"/>
    <property type="match status" value="1"/>
</dbReference>
<gene>
    <name evidence="6" type="ORF">DW038_13210</name>
</gene>
<evidence type="ECO:0000256" key="2">
    <source>
        <dbReference type="ARBA" id="ARBA00022519"/>
    </source>
</evidence>
<accession>A0A415I422</accession>
<evidence type="ECO:0008006" key="8">
    <source>
        <dbReference type="Google" id="ProtNLM"/>
    </source>
</evidence>
<dbReference type="Proteomes" id="UP000286181">
    <property type="component" value="Unassembled WGS sequence"/>
</dbReference>
<keyword evidence="3" id="KW-0328">Glycosyltransferase</keyword>
<sequence length="356" mass="41689">MNCHLIPDEKFTDKVINFLLDNYPDGCNYFFIYNEGKKFYEGNYKNVKKVDNILNSENEICEILQKADRIFIHGFGATQIIKFFNKHIKFIDKSVVIMWGGDLYNDHIFLESHNGLCLRLRYSMLLKRRIIKKTPIFMTFTCTDYDRANKWYGANGKRYDCLYPSNLDKNLLNIIKKTPDESCKRILIGNSAMPTNNHLEAFETIKKYAGENIKVFCPLSYGGTTEYVNNVISVGEKIFGDKFIPVLEYMSINEYSQLLADIDIAILAFDRQQATANLEILAYYGAKVYMKKDCALWEHYVERDKCAFYDIDNLKISTFENFCEFSPENKEINRNYFSKIWSNAYLKTLWDEVIVS</sequence>
<name>A0A415I422_9FIRM</name>
<evidence type="ECO:0000313" key="6">
    <source>
        <dbReference type="EMBL" id="RHL02379.1"/>
    </source>
</evidence>
<keyword evidence="4" id="KW-0808">Transferase</keyword>
<evidence type="ECO:0000256" key="5">
    <source>
        <dbReference type="ARBA" id="ARBA00023136"/>
    </source>
</evidence>
<evidence type="ECO:0000256" key="4">
    <source>
        <dbReference type="ARBA" id="ARBA00022679"/>
    </source>
</evidence>
<keyword evidence="2" id="KW-0997">Cell inner membrane</keyword>
<evidence type="ECO:0000313" key="7">
    <source>
        <dbReference type="Proteomes" id="UP000286181"/>
    </source>
</evidence>
<keyword evidence="1" id="KW-1003">Cell membrane</keyword>
<reference evidence="6 7" key="1">
    <citation type="submission" date="2018-08" db="EMBL/GenBank/DDBJ databases">
        <title>A genome reference for cultivated species of the human gut microbiota.</title>
        <authorList>
            <person name="Zou Y."/>
            <person name="Xue W."/>
            <person name="Luo G."/>
        </authorList>
    </citation>
    <scope>NUCLEOTIDE SEQUENCE [LARGE SCALE GENOMIC DNA]</scope>
    <source>
        <strain evidence="6 7">AF39-14AC</strain>
    </source>
</reference>
<protein>
    <recommendedName>
        <fullName evidence="8">4-alpha-L-fucosyltransferase</fullName>
    </recommendedName>
</protein>
<keyword evidence="5" id="KW-0472">Membrane</keyword>
<dbReference type="InterPro" id="IPR009993">
    <property type="entry name" value="WecF"/>
</dbReference>
<dbReference type="GO" id="GO:0009246">
    <property type="term" value="P:enterobacterial common antigen biosynthetic process"/>
    <property type="evidence" value="ECO:0007669"/>
    <property type="project" value="InterPro"/>
</dbReference>
<dbReference type="EMBL" id="QROF01000013">
    <property type="protein sequence ID" value="RHL02379.1"/>
    <property type="molecule type" value="Genomic_DNA"/>
</dbReference>
<evidence type="ECO:0000256" key="3">
    <source>
        <dbReference type="ARBA" id="ARBA00022676"/>
    </source>
</evidence>
<comment type="caution">
    <text evidence="6">The sequence shown here is derived from an EMBL/GenBank/DDBJ whole genome shotgun (WGS) entry which is preliminary data.</text>
</comment>
<dbReference type="GO" id="GO:0008417">
    <property type="term" value="F:fucosyltransferase activity"/>
    <property type="evidence" value="ECO:0007669"/>
    <property type="project" value="InterPro"/>
</dbReference>
<dbReference type="AlphaFoldDB" id="A0A415I422"/>
<organism evidence="6 7">
    <name type="scientific">Agathobacter rectalis</name>
    <dbReference type="NCBI Taxonomy" id="39491"/>
    <lineage>
        <taxon>Bacteria</taxon>
        <taxon>Bacillati</taxon>
        <taxon>Bacillota</taxon>
        <taxon>Clostridia</taxon>
        <taxon>Lachnospirales</taxon>
        <taxon>Lachnospiraceae</taxon>
        <taxon>Agathobacter</taxon>
    </lineage>
</organism>